<evidence type="ECO:0000256" key="1">
    <source>
        <dbReference type="SAM" id="MobiDB-lite"/>
    </source>
</evidence>
<protein>
    <submittedName>
        <fullName evidence="2 3">Uncharacterized protein</fullName>
    </submittedName>
</protein>
<evidence type="ECO:0000313" key="3">
    <source>
        <dbReference type="EnsemblPlants" id="KQK03259"/>
    </source>
</evidence>
<reference evidence="2" key="2">
    <citation type="submission" date="2017-06" db="EMBL/GenBank/DDBJ databases">
        <title>WGS assembly of Brachypodium distachyon.</title>
        <authorList>
            <consortium name="The International Brachypodium Initiative"/>
            <person name="Lucas S."/>
            <person name="Harmon-Smith M."/>
            <person name="Lail K."/>
            <person name="Tice H."/>
            <person name="Grimwood J."/>
            <person name="Bruce D."/>
            <person name="Barry K."/>
            <person name="Shu S."/>
            <person name="Lindquist E."/>
            <person name="Wang M."/>
            <person name="Pitluck S."/>
            <person name="Vogel J.P."/>
            <person name="Garvin D.F."/>
            <person name="Mockler T.C."/>
            <person name="Schmutz J."/>
            <person name="Rokhsar D."/>
            <person name="Bevan M.W."/>
        </authorList>
    </citation>
    <scope>NUCLEOTIDE SEQUENCE</scope>
    <source>
        <strain evidence="2">Bd21</strain>
    </source>
</reference>
<dbReference type="EnsemblPlants" id="KQK03259">
    <property type="protein sequence ID" value="KQK03259"/>
    <property type="gene ID" value="BRADI_2g06666v3"/>
</dbReference>
<keyword evidence="4" id="KW-1185">Reference proteome</keyword>
<reference evidence="2 3" key="1">
    <citation type="journal article" date="2010" name="Nature">
        <title>Genome sequencing and analysis of the model grass Brachypodium distachyon.</title>
        <authorList>
            <consortium name="International Brachypodium Initiative"/>
        </authorList>
    </citation>
    <scope>NUCLEOTIDE SEQUENCE [LARGE SCALE GENOMIC DNA]</scope>
    <source>
        <strain evidence="2 3">Bd21</strain>
    </source>
</reference>
<dbReference type="AlphaFoldDB" id="A0A0Q3IBL8"/>
<dbReference type="Gramene" id="KQK03259">
    <property type="protein sequence ID" value="KQK03259"/>
    <property type="gene ID" value="BRADI_2g06666v3"/>
</dbReference>
<evidence type="ECO:0000313" key="2">
    <source>
        <dbReference type="EMBL" id="KQK03259.2"/>
    </source>
</evidence>
<sequence length="83" mass="9110">MLLTSASCGHSTGFHRVVDPSSPAGRRRRTARPCPARPRRRRVGLAHRDVPPCGQRQGVFLSIDGTSKELQSALICDHCSFDL</sequence>
<gene>
    <name evidence="2" type="ORF">BRADI_2g06666v3</name>
</gene>
<proteinExistence type="predicted"/>
<dbReference type="InParanoid" id="A0A0Q3IBL8"/>
<reference evidence="3" key="3">
    <citation type="submission" date="2018-08" db="UniProtKB">
        <authorList>
            <consortium name="EnsemblPlants"/>
        </authorList>
    </citation>
    <scope>IDENTIFICATION</scope>
    <source>
        <strain evidence="3">cv. Bd21</strain>
    </source>
</reference>
<dbReference type="Proteomes" id="UP000008810">
    <property type="component" value="Chromosome 2"/>
</dbReference>
<feature type="compositionally biased region" description="Polar residues" evidence="1">
    <location>
        <begin position="1"/>
        <end position="10"/>
    </location>
</feature>
<feature type="compositionally biased region" description="Basic residues" evidence="1">
    <location>
        <begin position="25"/>
        <end position="41"/>
    </location>
</feature>
<feature type="region of interest" description="Disordered" evidence="1">
    <location>
        <begin position="1"/>
        <end position="41"/>
    </location>
</feature>
<dbReference type="EMBL" id="CM000881">
    <property type="protein sequence ID" value="KQK03259.2"/>
    <property type="molecule type" value="Genomic_DNA"/>
</dbReference>
<organism evidence="2">
    <name type="scientific">Brachypodium distachyon</name>
    <name type="common">Purple false brome</name>
    <name type="synonym">Trachynia distachya</name>
    <dbReference type="NCBI Taxonomy" id="15368"/>
    <lineage>
        <taxon>Eukaryota</taxon>
        <taxon>Viridiplantae</taxon>
        <taxon>Streptophyta</taxon>
        <taxon>Embryophyta</taxon>
        <taxon>Tracheophyta</taxon>
        <taxon>Spermatophyta</taxon>
        <taxon>Magnoliopsida</taxon>
        <taxon>Liliopsida</taxon>
        <taxon>Poales</taxon>
        <taxon>Poaceae</taxon>
        <taxon>BOP clade</taxon>
        <taxon>Pooideae</taxon>
        <taxon>Stipodae</taxon>
        <taxon>Brachypodieae</taxon>
        <taxon>Brachypodium</taxon>
    </lineage>
</organism>
<accession>A0A0Q3IBL8</accession>
<name>A0A0Q3IBL8_BRADI</name>
<evidence type="ECO:0000313" key="4">
    <source>
        <dbReference type="Proteomes" id="UP000008810"/>
    </source>
</evidence>